<dbReference type="Gene3D" id="3.30.2090.10">
    <property type="entry name" value="Multidrug efflux transporter AcrB TolC docking domain, DN and DC subdomains"/>
    <property type="match status" value="2"/>
</dbReference>
<dbReference type="Pfam" id="PF00873">
    <property type="entry name" value="ACR_tran"/>
    <property type="match status" value="1"/>
</dbReference>
<evidence type="ECO:0000313" key="3">
    <source>
        <dbReference type="Proteomes" id="UP000806522"/>
    </source>
</evidence>
<keyword evidence="1" id="KW-1133">Transmembrane helix</keyword>
<keyword evidence="1" id="KW-0812">Transmembrane</keyword>
<protein>
    <submittedName>
        <fullName evidence="2">Efflux RND transporter permease subunit</fullName>
    </submittedName>
</protein>
<dbReference type="InterPro" id="IPR027463">
    <property type="entry name" value="AcrB_DN_DC_subdom"/>
</dbReference>
<gene>
    <name evidence="2" type="ORF">E7101_03285</name>
</gene>
<dbReference type="Proteomes" id="UP000806522">
    <property type="component" value="Unassembled WGS sequence"/>
</dbReference>
<feature type="transmembrane region" description="Helical" evidence="1">
    <location>
        <begin position="1005"/>
        <end position="1032"/>
    </location>
</feature>
<dbReference type="PANTHER" id="PTHR32063">
    <property type="match status" value="1"/>
</dbReference>
<name>A0A9D5NYT4_XYLRU</name>
<dbReference type="InterPro" id="IPR001036">
    <property type="entry name" value="Acrflvin-R"/>
</dbReference>
<feature type="transmembrane region" description="Helical" evidence="1">
    <location>
        <begin position="341"/>
        <end position="360"/>
    </location>
</feature>
<dbReference type="SUPFAM" id="SSF82714">
    <property type="entry name" value="Multidrug efflux transporter AcrB TolC docking domain, DN and DC subdomains"/>
    <property type="match status" value="2"/>
</dbReference>
<dbReference type="EMBL" id="SUYC01000003">
    <property type="protein sequence ID" value="MBE6269955.1"/>
    <property type="molecule type" value="Genomic_DNA"/>
</dbReference>
<dbReference type="AlphaFoldDB" id="A0A9D5NYT4"/>
<feature type="transmembrane region" description="Helical" evidence="1">
    <location>
        <begin position="392"/>
        <end position="417"/>
    </location>
</feature>
<dbReference type="SUPFAM" id="SSF82693">
    <property type="entry name" value="Multidrug efflux transporter AcrB pore domain, PN1, PN2, PC1 and PC2 subdomains"/>
    <property type="match status" value="2"/>
</dbReference>
<dbReference type="PRINTS" id="PR00702">
    <property type="entry name" value="ACRIFLAVINRP"/>
</dbReference>
<reference evidence="2" key="1">
    <citation type="submission" date="2019-04" db="EMBL/GenBank/DDBJ databases">
        <title>Evolution of Biomass-Degrading Anaerobic Consortia Revealed by Metagenomics.</title>
        <authorList>
            <person name="Peng X."/>
        </authorList>
    </citation>
    <scope>NUCLEOTIDE SEQUENCE</scope>
    <source>
        <strain evidence="2">SIG140</strain>
    </source>
</reference>
<feature type="transmembrane region" description="Helical" evidence="1">
    <location>
        <begin position="437"/>
        <end position="458"/>
    </location>
</feature>
<sequence length="1037" mass="115714">MMKNVNWLRWPLEHYSISLLIVGILFVMGIYGMYIMPKDEFPHATIRQGVVVAVYPGATSEEVEQQVARPLERYLFTYGEVNRVKTTTQSQNGMCIVMVKLNDDVNNKDEVWSKIKHGLNGFKAQLPSGVLAIVVNDDFGNTSALLIAIESDQRSYRELKQYSDELSDRLRRIPSVANVKLFGEQKEQISLYVDRQRLQAYGIGQQMLFSRLQAQGITTMSGAISDDDQQIPIHVEAQETSEEEIANQIIFSDPVTGKVARVRDVARVVREYEPNSSRIEQDGHPCVLLSMEMTPGNNVVQYGQQVDRVLDEFRQNELPDDVKVTRIADKPKVVALSVSDFLRDLLISMAIIILVMMVLFPLRSAIVSAITIPLSTFVSVAIMYMMGIELNIVTLAALIVVLGMIVDNSIVVIDGYLEYLGKGFKPHDAAIESARQYFMPMFLATICICAIFYPFLLTMKGMFHDALEDFPVTITINLMVSLVLAVTVIPFLETRIIKPGKVSTDGNQITKWVQRTYNQVLDWTFAHPWLTIGSGVGVILLSSLIAPTLKIRLFPYADRDQFAVEIFLPEGKGQAETEVIADSVRHVLATDERITGITGFIGCSSPRFMDAYAPQMAGANYAQFIVNTKSNDATLDLLAEYQPQLSEAFPNAYVKFKRLDYLEVPELEYRFYGDNLDSLHVVAERLMERMRQMPELEWVHTDYLEPYPIINVELDPVTSAQLGITRTTAQLALSATSSDLRVGQVWEDNYELPVVVKDDADMTFSEVANLGIASPVSMVSGGLHSTNSTVPLRQIAKVQPQWSESRIMHRGGERCITVTAQFAQGVYTAPVEKEIARIMQEDIQLPQGVRSEVGGEIEYGDEAMPQIIGGITIAMIIVFFFLLFNFKKYGVTTVCMVALALMIPGALIGLGLMNRALGLTSIFGLITLMGMIMRNEILIFEHAIDLIKKYVAEHGDWTVDRKAYNSAVRQAAYEAGKRRMVPIFLTTATTAVGVVPMIIAQSSFWMPVGVTIFAGGIGSLIMVVTMLPVIYWKVSTK</sequence>
<dbReference type="Gene3D" id="3.30.70.1320">
    <property type="entry name" value="Multidrug efflux transporter AcrB pore domain like"/>
    <property type="match status" value="1"/>
</dbReference>
<dbReference type="PANTHER" id="PTHR32063:SF18">
    <property type="entry name" value="CATION EFFLUX SYSTEM PROTEIN"/>
    <property type="match status" value="1"/>
</dbReference>
<feature type="transmembrane region" description="Helical" evidence="1">
    <location>
        <begin position="916"/>
        <end position="933"/>
    </location>
</feature>
<dbReference type="GO" id="GO:0042910">
    <property type="term" value="F:xenobiotic transmembrane transporter activity"/>
    <property type="evidence" value="ECO:0007669"/>
    <property type="project" value="TreeGrafter"/>
</dbReference>
<accession>A0A9D5NYT4</accession>
<feature type="transmembrane region" description="Helical" evidence="1">
    <location>
        <begin position="980"/>
        <end position="999"/>
    </location>
</feature>
<dbReference type="Gene3D" id="3.30.70.1430">
    <property type="entry name" value="Multidrug efflux transporter AcrB pore domain"/>
    <property type="match status" value="2"/>
</dbReference>
<dbReference type="GO" id="GO:0005886">
    <property type="term" value="C:plasma membrane"/>
    <property type="evidence" value="ECO:0007669"/>
    <property type="project" value="TreeGrafter"/>
</dbReference>
<proteinExistence type="predicted"/>
<evidence type="ECO:0000313" key="2">
    <source>
        <dbReference type="EMBL" id="MBE6269955.1"/>
    </source>
</evidence>
<feature type="transmembrane region" description="Helical" evidence="1">
    <location>
        <begin position="470"/>
        <end position="492"/>
    </location>
</feature>
<feature type="transmembrane region" description="Helical" evidence="1">
    <location>
        <begin position="867"/>
        <end position="884"/>
    </location>
</feature>
<feature type="transmembrane region" description="Helical" evidence="1">
    <location>
        <begin position="15"/>
        <end position="34"/>
    </location>
</feature>
<dbReference type="Gene3D" id="3.30.70.1440">
    <property type="entry name" value="Multidrug efflux transporter AcrB pore domain"/>
    <property type="match status" value="1"/>
</dbReference>
<comment type="caution">
    <text evidence="2">The sequence shown here is derived from an EMBL/GenBank/DDBJ whole genome shotgun (WGS) entry which is preliminary data.</text>
</comment>
<keyword evidence="1" id="KW-0472">Membrane</keyword>
<feature type="transmembrane region" description="Helical" evidence="1">
    <location>
        <begin position="891"/>
        <end position="910"/>
    </location>
</feature>
<feature type="transmembrane region" description="Helical" evidence="1">
    <location>
        <begin position="366"/>
        <end position="385"/>
    </location>
</feature>
<dbReference type="Gene3D" id="1.20.1640.10">
    <property type="entry name" value="Multidrug efflux transporter AcrB transmembrane domain"/>
    <property type="match status" value="2"/>
</dbReference>
<dbReference type="SUPFAM" id="SSF82866">
    <property type="entry name" value="Multidrug efflux transporter AcrB transmembrane domain"/>
    <property type="match status" value="2"/>
</dbReference>
<organism evidence="2 3">
    <name type="scientific">Xylanibacter ruminicola</name>
    <name type="common">Prevotella ruminicola</name>
    <dbReference type="NCBI Taxonomy" id="839"/>
    <lineage>
        <taxon>Bacteria</taxon>
        <taxon>Pseudomonadati</taxon>
        <taxon>Bacteroidota</taxon>
        <taxon>Bacteroidia</taxon>
        <taxon>Bacteroidales</taxon>
        <taxon>Prevotellaceae</taxon>
        <taxon>Xylanibacter</taxon>
    </lineage>
</organism>
<evidence type="ECO:0000256" key="1">
    <source>
        <dbReference type="SAM" id="Phobius"/>
    </source>
</evidence>